<dbReference type="Gene3D" id="3.40.50.1820">
    <property type="entry name" value="alpha/beta hydrolase"/>
    <property type="match status" value="1"/>
</dbReference>
<dbReference type="RefSeq" id="WP_211853939.1">
    <property type="nucleotide sequence ID" value="NZ_JAAGBB010000021.1"/>
</dbReference>
<name>A0ABS5F158_9PROT</name>
<dbReference type="InterPro" id="IPR029058">
    <property type="entry name" value="AB_hydrolase_fold"/>
</dbReference>
<dbReference type="PANTHER" id="PTHR40841:SF2">
    <property type="entry name" value="SIDEROPHORE-DEGRADING ESTERASE (EUROFUNG)"/>
    <property type="match status" value="1"/>
</dbReference>
<organism evidence="3 4">
    <name type="scientific">Plastoroseomonas hellenica</name>
    <dbReference type="NCBI Taxonomy" id="2687306"/>
    <lineage>
        <taxon>Bacteria</taxon>
        <taxon>Pseudomonadati</taxon>
        <taxon>Pseudomonadota</taxon>
        <taxon>Alphaproteobacteria</taxon>
        <taxon>Acetobacterales</taxon>
        <taxon>Acetobacteraceae</taxon>
        <taxon>Plastoroseomonas</taxon>
    </lineage>
</organism>
<evidence type="ECO:0000256" key="1">
    <source>
        <dbReference type="ARBA" id="ARBA00005622"/>
    </source>
</evidence>
<evidence type="ECO:0000313" key="3">
    <source>
        <dbReference type="EMBL" id="MBR0666266.1"/>
    </source>
</evidence>
<comment type="similarity">
    <text evidence="1">Belongs to the esterase D family.</text>
</comment>
<dbReference type="Proteomes" id="UP001196870">
    <property type="component" value="Unassembled WGS sequence"/>
</dbReference>
<dbReference type="SUPFAM" id="SSF53474">
    <property type="entry name" value="alpha/beta-Hydrolases"/>
    <property type="match status" value="1"/>
</dbReference>
<gene>
    <name evidence="3" type="ORF">GXW71_18030</name>
</gene>
<evidence type="ECO:0000313" key="4">
    <source>
        <dbReference type="Proteomes" id="UP001196870"/>
    </source>
</evidence>
<dbReference type="GO" id="GO:0016787">
    <property type="term" value="F:hydrolase activity"/>
    <property type="evidence" value="ECO:0007669"/>
    <property type="project" value="UniProtKB-KW"/>
</dbReference>
<dbReference type="EMBL" id="JAAGBB010000021">
    <property type="protein sequence ID" value="MBR0666266.1"/>
    <property type="molecule type" value="Genomic_DNA"/>
</dbReference>
<dbReference type="Pfam" id="PF00756">
    <property type="entry name" value="Esterase"/>
    <property type="match status" value="1"/>
</dbReference>
<reference evidence="4" key="1">
    <citation type="journal article" date="2021" name="Syst. Appl. Microbiol.">
        <title>Roseomonas hellenica sp. nov., isolated from roots of wild-growing Alkanna tinctoria.</title>
        <authorList>
            <person name="Rat A."/>
            <person name="Naranjo H.D."/>
            <person name="Lebbe L."/>
            <person name="Cnockaert M."/>
            <person name="Krigas N."/>
            <person name="Grigoriadou K."/>
            <person name="Maloupa E."/>
            <person name="Willems A."/>
        </authorList>
    </citation>
    <scope>NUCLEOTIDE SEQUENCE [LARGE SCALE GENOMIC DNA]</scope>
    <source>
        <strain evidence="4">LMG 31523</strain>
    </source>
</reference>
<protein>
    <submittedName>
        <fullName evidence="3">Alpha/beta hydrolase</fullName>
    </submittedName>
</protein>
<dbReference type="InterPro" id="IPR052558">
    <property type="entry name" value="Siderophore_Hydrolase_D"/>
</dbReference>
<dbReference type="InterPro" id="IPR000801">
    <property type="entry name" value="Esterase-like"/>
</dbReference>
<sequence length="298" mass="32222">MLASSARAQGSDGDPVAIPGLRQFDLAPRTGGPPWRIFLRRPAGQPPASGWPVLYLLDANAVMGIAVDALRVQAGYPAGTGIRDAVLVGIGYPTEEAYDSVRRSWDYSPPPGRSFPPHRPGGPEVRTGGADHFLRFIEDELKPFVAARAPIDSARQSIFGHSFGGLFVLHALFARPRAFSTWIAMSPSIYWEDAALLASERRYAALTAEQRGTPRLLMGAGEYEARLAPFQEAAPDAARRLEALQRGRHIEHAREMGARLAALGLTTVVEEFPGETHMSLLPPAVNRAIRFALGPEAG</sequence>
<keyword evidence="4" id="KW-1185">Reference proteome</keyword>
<evidence type="ECO:0000256" key="2">
    <source>
        <dbReference type="ARBA" id="ARBA00022801"/>
    </source>
</evidence>
<dbReference type="PANTHER" id="PTHR40841">
    <property type="entry name" value="SIDEROPHORE TRIACETYLFUSARININE C ESTERASE"/>
    <property type="match status" value="1"/>
</dbReference>
<proteinExistence type="inferred from homology"/>
<keyword evidence="2 3" id="KW-0378">Hydrolase</keyword>
<comment type="caution">
    <text evidence="3">The sequence shown here is derived from an EMBL/GenBank/DDBJ whole genome shotgun (WGS) entry which is preliminary data.</text>
</comment>
<accession>A0ABS5F158</accession>